<reference evidence="1" key="1">
    <citation type="journal article" date="2015" name="Nature">
        <title>Complex archaea that bridge the gap between prokaryotes and eukaryotes.</title>
        <authorList>
            <person name="Spang A."/>
            <person name="Saw J.H."/>
            <person name="Jorgensen S.L."/>
            <person name="Zaremba-Niedzwiedzka K."/>
            <person name="Martijn J."/>
            <person name="Lind A.E."/>
            <person name="van Eijk R."/>
            <person name="Schleper C."/>
            <person name="Guy L."/>
            <person name="Ettema T.J."/>
        </authorList>
    </citation>
    <scope>NUCLEOTIDE SEQUENCE</scope>
</reference>
<evidence type="ECO:0008006" key="2">
    <source>
        <dbReference type="Google" id="ProtNLM"/>
    </source>
</evidence>
<sequence>MNSPIRLKGVFIITMVLSLGLTSCNEKESIDTEKEVSKNQKAESVMAKKELSETFKSYWYAGDAEITSYQLQQARYGETRDGKAVLIYVTEPFLPEAQVKADESHPDNVPVLKLNTTKNYLTGIYPYSIMTSSFYPVHDNQHAIKLSFSAQEWCGQVYAQLNNREQFDVMSHSYFESEGDQNLQLEKTILENEIWNKIPTEVGLDLIAAAEALLDAARTGVSGLVVRDGRVEAAALETHQFAAHGFAWAATYVESLRQMLGWAGRCRDDGSFGELEALILQCAFGEYCAQLAGGIALSQVEVARPGDMGVVPGAVEAFRKATAEIVEAGNTAAARQRIVE</sequence>
<feature type="non-terminal residue" evidence="1">
    <location>
        <position position="340"/>
    </location>
</feature>
<evidence type="ECO:0000313" key="1">
    <source>
        <dbReference type="EMBL" id="KKM18416.1"/>
    </source>
</evidence>
<comment type="caution">
    <text evidence="1">The sequence shown here is derived from an EMBL/GenBank/DDBJ whole genome shotgun (WGS) entry which is preliminary data.</text>
</comment>
<accession>A0A0F9HSL8</accession>
<name>A0A0F9HSL8_9ZZZZ</name>
<dbReference type="EMBL" id="LAZR01014226">
    <property type="protein sequence ID" value="KKM18416.1"/>
    <property type="molecule type" value="Genomic_DNA"/>
</dbReference>
<gene>
    <name evidence="1" type="ORF">LCGC14_1665880</name>
</gene>
<protein>
    <recommendedName>
        <fullName evidence="2">DUF4856 domain-containing protein</fullName>
    </recommendedName>
</protein>
<organism evidence="1">
    <name type="scientific">marine sediment metagenome</name>
    <dbReference type="NCBI Taxonomy" id="412755"/>
    <lineage>
        <taxon>unclassified sequences</taxon>
        <taxon>metagenomes</taxon>
        <taxon>ecological metagenomes</taxon>
    </lineage>
</organism>
<dbReference type="PROSITE" id="PS51257">
    <property type="entry name" value="PROKAR_LIPOPROTEIN"/>
    <property type="match status" value="1"/>
</dbReference>
<dbReference type="AlphaFoldDB" id="A0A0F9HSL8"/>
<proteinExistence type="predicted"/>